<accession>A0AA44UMW8</accession>
<gene>
    <name evidence="1" type="ORF">ATL51_1685</name>
</gene>
<reference evidence="1 2" key="1">
    <citation type="submission" date="2017-11" db="EMBL/GenBank/DDBJ databases">
        <title>Sequencing the genomes of 1000 actinobacteria strains.</title>
        <authorList>
            <person name="Klenk H.-P."/>
        </authorList>
    </citation>
    <scope>NUCLEOTIDE SEQUENCE [LARGE SCALE GENOMIC DNA]</scope>
    <source>
        <strain evidence="1 2">DSM 44104</strain>
    </source>
</reference>
<sequence>MDEPLLRRDLLRLGTTEAEIRAALRSGRWTGIGPGVYLETGDERLRFASTRHATLVEATVPSLAPGAVVSGPSAAVRHGLPVWGVPLATVHVTRDGASGGRGGPRMRVHASPLSADEVVDVRGIATTSVARTVVDVARTAPFETAVAVADAALHRHLVTPDQLRDAVLAACGRHGVGRARAVVAFADARADGPGESRSRVRMARLHVARPVLQHAVLDERGHRIGVVDYWWPDHGVVGEFDGLGKYGRSRRPGESAADAVVREKRREDALRALPGVRTVVRWAWEELDDFAAVAQRLPRTA</sequence>
<proteinExistence type="predicted"/>
<name>A0AA44UMW8_PSEA5</name>
<dbReference type="Proteomes" id="UP000232453">
    <property type="component" value="Unassembled WGS sequence"/>
</dbReference>
<evidence type="ECO:0000313" key="1">
    <source>
        <dbReference type="EMBL" id="PKB30035.1"/>
    </source>
</evidence>
<evidence type="ECO:0000313" key="2">
    <source>
        <dbReference type="Proteomes" id="UP000232453"/>
    </source>
</evidence>
<dbReference type="EMBL" id="PHUJ01000003">
    <property type="protein sequence ID" value="PKB30035.1"/>
    <property type="molecule type" value="Genomic_DNA"/>
</dbReference>
<protein>
    <submittedName>
        <fullName evidence="1">Transcriptional regulator, AbiEi antitoxin, Type IV TA system</fullName>
    </submittedName>
</protein>
<dbReference type="AlphaFoldDB" id="A0AA44UMW8"/>
<organism evidence="1 2">
    <name type="scientific">Pseudonocardia alni</name>
    <name type="common">Amycolata alni</name>
    <dbReference type="NCBI Taxonomy" id="33907"/>
    <lineage>
        <taxon>Bacteria</taxon>
        <taxon>Bacillati</taxon>
        <taxon>Actinomycetota</taxon>
        <taxon>Actinomycetes</taxon>
        <taxon>Pseudonocardiales</taxon>
        <taxon>Pseudonocardiaceae</taxon>
        <taxon>Pseudonocardia</taxon>
    </lineage>
</organism>
<dbReference type="RefSeq" id="WP_100878227.1">
    <property type="nucleotide sequence ID" value="NZ_JBICSI010000005.1"/>
</dbReference>
<comment type="caution">
    <text evidence="1">The sequence shown here is derived from an EMBL/GenBank/DDBJ whole genome shotgun (WGS) entry which is preliminary data.</text>
</comment>